<reference evidence="10 12" key="1">
    <citation type="submission" date="2017-09" db="EMBL/GenBank/DDBJ databases">
        <title>Complete Genome Sequences of Two Strains of the Meat Spoilage Bacterium Brochothrix thermosphacta Isolated from Ground Chicken.</title>
        <authorList>
            <person name="Paoli G.C."/>
            <person name="Wijey C."/>
            <person name="Chen C.-Y."/>
            <person name="Nguyen L."/>
            <person name="Yan X."/>
            <person name="Irwin P.L."/>
        </authorList>
    </citation>
    <scope>NUCLEOTIDE SEQUENCE [LARGE SCALE GENOMIC DNA]</scope>
    <source>
        <strain evidence="10 12">BI</strain>
    </source>
</reference>
<feature type="binding site" evidence="7">
    <location>
        <position position="129"/>
    </location>
    <ligand>
        <name>carbamoyl phosphate</name>
        <dbReference type="ChEBI" id="CHEBI:58228"/>
    </ligand>
</feature>
<feature type="binding site" evidence="7">
    <location>
        <position position="48"/>
    </location>
    <ligand>
        <name>carbamoyl phosphate</name>
        <dbReference type="ChEBI" id="CHEBI:58228"/>
    </ligand>
</feature>
<evidence type="ECO:0000259" key="9">
    <source>
        <dbReference type="Pfam" id="PF02729"/>
    </source>
</evidence>
<dbReference type="OrthoDB" id="9774690at2"/>
<dbReference type="Pfam" id="PF00185">
    <property type="entry name" value="OTCace"/>
    <property type="match status" value="1"/>
</dbReference>
<evidence type="ECO:0000256" key="1">
    <source>
        <dbReference type="ARBA" id="ARBA00004852"/>
    </source>
</evidence>
<comment type="pathway">
    <text evidence="1 7">Pyrimidine metabolism; UMP biosynthesis via de novo pathway; (S)-dihydroorotate from bicarbonate: step 2/3.</text>
</comment>
<dbReference type="NCBIfam" id="TIGR00670">
    <property type="entry name" value="asp_carb_tr"/>
    <property type="match status" value="1"/>
</dbReference>
<dbReference type="GO" id="GO:0006520">
    <property type="term" value="P:amino acid metabolic process"/>
    <property type="evidence" value="ECO:0007669"/>
    <property type="project" value="InterPro"/>
</dbReference>
<sequence length="297" mass="33344">MKNFVAIEELDLTEVHQLLDRATAFKQGETATPTPVFVANLFFESSTRTHLSFEVAERRMGMQVIPFDASQSSINKGESLYDTLLTLEAIGVEVAVIRHTENNYYEDLIPRLNMSIINGGDGSGHHPSQSLLDLLTIRETFGEIRGLNILISGDLLHSRVARSNAHILHQMGANLYFSGPTKWYDESFNRYGRHCEIDAVLPQMDVVMLLRVQHERHAAETSLTKDKYHDTYGLTIARAKQLKTTAIIMHPSPVNRGVEIADELVESSHSRIVEQMANGVYARMAILEAITNQKRGN</sequence>
<dbReference type="PRINTS" id="PR00101">
    <property type="entry name" value="ATCASE"/>
</dbReference>
<feature type="domain" description="Aspartate/ornithine carbamoyltransferase Asp/Orn-binding" evidence="8">
    <location>
        <begin position="146"/>
        <end position="289"/>
    </location>
</feature>
<comment type="subunit">
    <text evidence="7">Heterododecamer (2C3:3R2) of six catalytic PyrB chains organized as two trimers (C3), and six regulatory PyrI chains organized as three dimers (R2).</text>
</comment>
<organism evidence="10 12">
    <name type="scientific">Brochothrix thermosphacta</name>
    <name type="common">Microbacterium thermosphactum</name>
    <dbReference type="NCBI Taxonomy" id="2756"/>
    <lineage>
        <taxon>Bacteria</taxon>
        <taxon>Bacillati</taxon>
        <taxon>Bacillota</taxon>
        <taxon>Bacilli</taxon>
        <taxon>Bacillales</taxon>
        <taxon>Listeriaceae</taxon>
        <taxon>Brochothrix</taxon>
    </lineage>
</organism>
<dbReference type="UniPathway" id="UPA00070">
    <property type="reaction ID" value="UER00116"/>
</dbReference>
<dbReference type="PANTHER" id="PTHR45753">
    <property type="entry name" value="ORNITHINE CARBAMOYLTRANSFERASE, MITOCHONDRIAL"/>
    <property type="match status" value="1"/>
</dbReference>
<reference evidence="13" key="3">
    <citation type="submission" date="2018-04" db="EMBL/GenBank/DDBJ databases">
        <authorList>
            <person name="Illikoud N."/>
        </authorList>
    </citation>
    <scope>NUCLEOTIDE SEQUENCE [LARGE SCALE GENOMIC DNA]</scope>
</reference>
<feature type="binding site" evidence="7">
    <location>
        <position position="98"/>
    </location>
    <ligand>
        <name>carbamoyl phosphate</name>
        <dbReference type="ChEBI" id="CHEBI:58228"/>
    </ligand>
</feature>
<dbReference type="HAMAP" id="MF_00001">
    <property type="entry name" value="Asp_carb_tr"/>
    <property type="match status" value="1"/>
</dbReference>
<dbReference type="GO" id="GO:0016597">
    <property type="term" value="F:amino acid binding"/>
    <property type="evidence" value="ECO:0007669"/>
    <property type="project" value="InterPro"/>
</dbReference>
<dbReference type="SUPFAM" id="SSF53671">
    <property type="entry name" value="Aspartate/ornithine carbamoyltransferase"/>
    <property type="match status" value="1"/>
</dbReference>
<dbReference type="Proteomes" id="UP000270190">
    <property type="component" value="Unassembled WGS sequence"/>
</dbReference>
<dbReference type="PRINTS" id="PR00100">
    <property type="entry name" value="AOTCASE"/>
</dbReference>
<dbReference type="NCBIfam" id="NF002032">
    <property type="entry name" value="PRK00856.1"/>
    <property type="match status" value="1"/>
</dbReference>
<feature type="domain" description="Aspartate/ornithine carbamoyltransferase carbamoyl-P binding" evidence="9">
    <location>
        <begin position="2"/>
        <end position="139"/>
    </location>
</feature>
<evidence type="ECO:0000256" key="3">
    <source>
        <dbReference type="ARBA" id="ARBA00022679"/>
    </source>
</evidence>
<dbReference type="STRING" id="2756.BFR44_04445"/>
<dbReference type="GO" id="GO:0044205">
    <property type="term" value="P:'de novo' UMP biosynthetic process"/>
    <property type="evidence" value="ECO:0007669"/>
    <property type="project" value="UniProtKB-UniRule"/>
</dbReference>
<evidence type="ECO:0000313" key="10">
    <source>
        <dbReference type="EMBL" id="ATF26957.1"/>
    </source>
</evidence>
<dbReference type="PANTHER" id="PTHR45753:SF6">
    <property type="entry name" value="ASPARTATE CARBAMOYLTRANSFERASE"/>
    <property type="match status" value="1"/>
</dbReference>
<dbReference type="GO" id="GO:0005829">
    <property type="term" value="C:cytosol"/>
    <property type="evidence" value="ECO:0007669"/>
    <property type="project" value="TreeGrafter"/>
</dbReference>
<proteinExistence type="inferred from homology"/>
<dbReference type="AlphaFoldDB" id="A0A1D2LD53"/>
<keyword evidence="4 7" id="KW-0665">Pyrimidine biosynthesis</keyword>
<protein>
    <recommendedName>
        <fullName evidence="7">Aspartate carbamoyltransferase</fullName>
        <ecNumber evidence="7">2.1.3.2</ecNumber>
    </recommendedName>
    <alternativeName>
        <fullName evidence="7">Aspartate transcarbamylase</fullName>
        <shortName evidence="7">ATCase</shortName>
    </alternativeName>
</protein>
<dbReference type="RefSeq" id="WP_029092451.1">
    <property type="nucleotide sequence ID" value="NZ_CBCPHX010000001.1"/>
</dbReference>
<dbReference type="FunFam" id="3.40.50.1370:FF:000011">
    <property type="entry name" value="Aspartate carbamoyltransferase"/>
    <property type="match status" value="1"/>
</dbReference>
<dbReference type="Gene3D" id="3.40.50.1370">
    <property type="entry name" value="Aspartate/ornithine carbamoyltransferase"/>
    <property type="match status" value="2"/>
</dbReference>
<feature type="binding site" evidence="7">
    <location>
        <position position="211"/>
    </location>
    <ligand>
        <name>L-aspartate</name>
        <dbReference type="ChEBI" id="CHEBI:29991"/>
    </ligand>
</feature>
<keyword evidence="12" id="KW-1185">Reference proteome</keyword>
<feature type="binding site" evidence="7">
    <location>
        <position position="253"/>
    </location>
    <ligand>
        <name>carbamoyl phosphate</name>
        <dbReference type="ChEBI" id="CHEBI:58228"/>
    </ligand>
</feature>
<feature type="binding site" evidence="7">
    <location>
        <position position="252"/>
    </location>
    <ligand>
        <name>carbamoyl phosphate</name>
        <dbReference type="ChEBI" id="CHEBI:58228"/>
    </ligand>
</feature>
<feature type="binding site" evidence="7">
    <location>
        <position position="76"/>
    </location>
    <ligand>
        <name>L-aspartate</name>
        <dbReference type="ChEBI" id="CHEBI:29991"/>
    </ligand>
</feature>
<dbReference type="PROSITE" id="PS00097">
    <property type="entry name" value="CARBAMOYLTRANSFERASE"/>
    <property type="match status" value="1"/>
</dbReference>
<evidence type="ECO:0000256" key="7">
    <source>
        <dbReference type="HAMAP-Rule" id="MF_00001"/>
    </source>
</evidence>
<comment type="function">
    <text evidence="5 7">Catalyzes the condensation of carbamoyl phosphate and aspartate to form carbamoyl aspartate and inorganic phosphate, the committed step in the de novo pyrimidine nucleotide biosynthesis pathway.</text>
</comment>
<dbReference type="KEGG" id="bths:CNY62_11640"/>
<feature type="binding site" evidence="7">
    <location>
        <position position="49"/>
    </location>
    <ligand>
        <name>carbamoyl phosphate</name>
        <dbReference type="ChEBI" id="CHEBI:58228"/>
    </ligand>
</feature>
<dbReference type="EC" id="2.1.3.2" evidence="7"/>
<dbReference type="InterPro" id="IPR006130">
    <property type="entry name" value="Asp/Orn_carbamoylTrfase"/>
</dbReference>
<dbReference type="GO" id="GO:0006207">
    <property type="term" value="P:'de novo' pyrimidine nucleobase biosynthetic process"/>
    <property type="evidence" value="ECO:0007669"/>
    <property type="project" value="InterPro"/>
</dbReference>
<evidence type="ECO:0000313" key="12">
    <source>
        <dbReference type="Proteomes" id="UP000243591"/>
    </source>
</evidence>
<dbReference type="Pfam" id="PF02729">
    <property type="entry name" value="OTCace_N"/>
    <property type="match status" value="1"/>
</dbReference>
<comment type="similarity">
    <text evidence="2 7">Belongs to the aspartate/ornithine carbamoyltransferase superfamily. ATCase family.</text>
</comment>
<evidence type="ECO:0000256" key="6">
    <source>
        <dbReference type="ARBA" id="ARBA00048859"/>
    </source>
</evidence>
<feature type="binding site" evidence="7">
    <location>
        <position position="159"/>
    </location>
    <ligand>
        <name>L-aspartate</name>
        <dbReference type="ChEBI" id="CHEBI:29991"/>
    </ligand>
</feature>
<evidence type="ECO:0000256" key="5">
    <source>
        <dbReference type="ARBA" id="ARBA00043884"/>
    </source>
</evidence>
<evidence type="ECO:0000313" key="13">
    <source>
        <dbReference type="Proteomes" id="UP000270190"/>
    </source>
</evidence>
<dbReference type="InterPro" id="IPR036901">
    <property type="entry name" value="Asp/Orn_carbamoylTrfase_sf"/>
</dbReference>
<gene>
    <name evidence="7 11" type="primary">pyrB</name>
    <name evidence="11" type="ORF">BTBSAS_80025</name>
    <name evidence="10" type="ORF">CNY62_11640</name>
</gene>
<reference evidence="11" key="2">
    <citation type="submission" date="2018-04" db="EMBL/GenBank/DDBJ databases">
        <authorList>
            <person name="Go L.Y."/>
            <person name="Mitchell J.A."/>
        </authorList>
    </citation>
    <scope>NUCLEOTIDE SEQUENCE</scope>
    <source>
        <strain evidence="11">BSAS1 3</strain>
    </source>
</reference>
<evidence type="ECO:0000313" key="11">
    <source>
        <dbReference type="EMBL" id="SPP30685.1"/>
    </source>
</evidence>
<accession>A0A1D2LD53</accession>
<evidence type="ECO:0000259" key="8">
    <source>
        <dbReference type="Pfam" id="PF00185"/>
    </source>
</evidence>
<dbReference type="InterPro" id="IPR006131">
    <property type="entry name" value="Asp_carbamoyltransf_Asp/Orn-bd"/>
</dbReference>
<evidence type="ECO:0000256" key="2">
    <source>
        <dbReference type="ARBA" id="ARBA00008896"/>
    </source>
</evidence>
<name>A0A1D2LD53_BROTH</name>
<dbReference type="InterPro" id="IPR006132">
    <property type="entry name" value="Asp/Orn_carbamoyltranf_P-bd"/>
</dbReference>
<dbReference type="InterPro" id="IPR002082">
    <property type="entry name" value="Asp_carbamoyltransf"/>
</dbReference>
<comment type="catalytic activity">
    <reaction evidence="6 7">
        <text>carbamoyl phosphate + L-aspartate = N-carbamoyl-L-aspartate + phosphate + H(+)</text>
        <dbReference type="Rhea" id="RHEA:20013"/>
        <dbReference type="ChEBI" id="CHEBI:15378"/>
        <dbReference type="ChEBI" id="CHEBI:29991"/>
        <dbReference type="ChEBI" id="CHEBI:32814"/>
        <dbReference type="ChEBI" id="CHEBI:43474"/>
        <dbReference type="ChEBI" id="CHEBI:58228"/>
        <dbReference type="EC" id="2.1.3.2"/>
    </reaction>
</comment>
<feature type="binding site" evidence="7">
    <location>
        <position position="126"/>
    </location>
    <ligand>
        <name>carbamoyl phosphate</name>
        <dbReference type="ChEBI" id="CHEBI:58228"/>
    </ligand>
</feature>
<dbReference type="GeneID" id="66536276"/>
<dbReference type="Proteomes" id="UP000243591">
    <property type="component" value="Chromosome"/>
</dbReference>
<dbReference type="EMBL" id="CP023483">
    <property type="protein sequence ID" value="ATF26957.1"/>
    <property type="molecule type" value="Genomic_DNA"/>
</dbReference>
<dbReference type="GO" id="GO:0004070">
    <property type="term" value="F:aspartate carbamoyltransferase activity"/>
    <property type="evidence" value="ECO:0007669"/>
    <property type="project" value="UniProtKB-UniRule"/>
</dbReference>
<dbReference type="EMBL" id="OUNC01000078">
    <property type="protein sequence ID" value="SPP30685.1"/>
    <property type="molecule type" value="Genomic_DNA"/>
</dbReference>
<keyword evidence="3 7" id="KW-0808">Transferase</keyword>
<evidence type="ECO:0000256" key="4">
    <source>
        <dbReference type="ARBA" id="ARBA00022975"/>
    </source>
</evidence>